<reference evidence="2 3" key="1">
    <citation type="submission" date="2020-05" db="EMBL/GenBank/DDBJ databases">
        <title>Identification and distribution of gene clusters putatively required for synthesis of sphingolipid metabolism inhibitors in phylogenetically diverse species of the filamentous fungus Fusarium.</title>
        <authorList>
            <person name="Kim H.-S."/>
            <person name="Busman M."/>
            <person name="Brown D.W."/>
            <person name="Divon H."/>
            <person name="Uhlig S."/>
            <person name="Proctor R.H."/>
        </authorList>
    </citation>
    <scope>NUCLEOTIDE SEQUENCE [LARGE SCALE GENOMIC DNA]</scope>
    <source>
        <strain evidence="2 3">NRRL 25211</strain>
    </source>
</reference>
<evidence type="ECO:0000313" key="3">
    <source>
        <dbReference type="Proteomes" id="UP000544095"/>
    </source>
</evidence>
<organism evidence="2 3">
    <name type="scientific">Fusarium pseudoanthophilum</name>
    <dbReference type="NCBI Taxonomy" id="48495"/>
    <lineage>
        <taxon>Eukaryota</taxon>
        <taxon>Fungi</taxon>
        <taxon>Dikarya</taxon>
        <taxon>Ascomycota</taxon>
        <taxon>Pezizomycotina</taxon>
        <taxon>Sordariomycetes</taxon>
        <taxon>Hypocreomycetidae</taxon>
        <taxon>Hypocreales</taxon>
        <taxon>Nectriaceae</taxon>
        <taxon>Fusarium</taxon>
        <taxon>Fusarium fujikuroi species complex</taxon>
    </lineage>
</organism>
<dbReference type="Proteomes" id="UP000544095">
    <property type="component" value="Unassembled WGS sequence"/>
</dbReference>
<feature type="compositionally biased region" description="Low complexity" evidence="1">
    <location>
        <begin position="27"/>
        <end position="39"/>
    </location>
</feature>
<accession>A0A8H5UV60</accession>
<name>A0A8H5UV60_9HYPO</name>
<protein>
    <submittedName>
        <fullName evidence="2">Uncharacterized protein</fullName>
    </submittedName>
</protein>
<dbReference type="AlphaFoldDB" id="A0A8H5UV60"/>
<evidence type="ECO:0000256" key="1">
    <source>
        <dbReference type="SAM" id="MobiDB-lite"/>
    </source>
</evidence>
<keyword evidence="3" id="KW-1185">Reference proteome</keyword>
<sequence>MDTDDPDRHVAEPSSLSDANAEAQLASGSSQQIENNNSSNYMDSLDLSLLGSPDFDFSCLMDLDEAVEATQEPEQLDSLMLDAPAFEAPGVMDDLTMTQILTGNVFHGSYHPGTNLYSVHDAPQHQGYIPQSQVGLDTLTSENYTAGSPCILVGNDRLKWTRQVAMFCDDRCLDNPYEDDLVINTGRVNGISRTLEMFTKTSWLLSRYVELQLFRYLQNAANNPGDDIYEQRSFIYSALYLLGHSFLTSSTKISGPDPSKDMFKSSLKDHSDRERRVRLALWIYVSITVGQLRSGADIWGNLPNELKAFRGGLPKKFRESFDGFNNSLHMNMKIEQGTKARFLQQLDSGQRTQEPKEGPVPPSDSDDDHFLWQIMLDGTDQGIPEICHLNSGESTTFRDRAREYEQIEAERLFLPTDEKHFKRVAENSFGTILALARMPIRSRQTLPIGGYRVLRPSFLRLRAELRRFMGRLSSCILPHGELFMYYGEFLFILHGAGDMHLARWQELENMMGGGIFLIGNAADQGPRNFSHAFLDIATVTDTGTDIQFLRLKRLLQKNGSWLRQVCGQLNGLAQAMKQIGHALDDEKRLRAFQVILRRKVREVFGSPEASFRPQSLHCQDPRGIFFLMIFEHSGVVLAEGCSLLLSEDASSRLETVDTIGVELLDAIESFEDWMKDQLYCHPEWALGWR</sequence>
<feature type="region of interest" description="Disordered" evidence="1">
    <location>
        <begin position="1"/>
        <end position="39"/>
    </location>
</feature>
<feature type="compositionally biased region" description="Basic and acidic residues" evidence="1">
    <location>
        <begin position="1"/>
        <end position="11"/>
    </location>
</feature>
<gene>
    <name evidence="2" type="ORF">FPANT_2408</name>
</gene>
<comment type="caution">
    <text evidence="2">The sequence shown here is derived from an EMBL/GenBank/DDBJ whole genome shotgun (WGS) entry which is preliminary data.</text>
</comment>
<dbReference type="EMBL" id="JAAOAR010000102">
    <property type="protein sequence ID" value="KAF5600452.1"/>
    <property type="molecule type" value="Genomic_DNA"/>
</dbReference>
<proteinExistence type="predicted"/>
<evidence type="ECO:0000313" key="2">
    <source>
        <dbReference type="EMBL" id="KAF5600452.1"/>
    </source>
</evidence>